<organism evidence="2 3">
    <name type="scientific">Luteitalea pratensis</name>
    <dbReference type="NCBI Taxonomy" id="1855912"/>
    <lineage>
        <taxon>Bacteria</taxon>
        <taxon>Pseudomonadati</taxon>
        <taxon>Acidobacteriota</taxon>
        <taxon>Vicinamibacteria</taxon>
        <taxon>Vicinamibacterales</taxon>
        <taxon>Vicinamibacteraceae</taxon>
        <taxon>Luteitalea</taxon>
    </lineage>
</organism>
<dbReference type="EMBL" id="CP015136">
    <property type="protein sequence ID" value="AMY09413.1"/>
    <property type="molecule type" value="Genomic_DNA"/>
</dbReference>
<evidence type="ECO:0000256" key="1">
    <source>
        <dbReference type="SAM" id="SignalP"/>
    </source>
</evidence>
<sequence precursor="true">MRRKLMWVLVVGGMSAGATGYMGTVMATPASGFTSTSLAVGRLGEFDVMHKLVWDDPDPTTSKKNVWHSTQKTKGDSDLYVQSNLWVPGGTSGWHTHPGHSLITVTAGTVTAYDGADPTCTPKVYTVGMTFVDEGGDHVHVIRNEGAVDARTITVQVLPAGATRRIDAPANPACTF</sequence>
<feature type="chain" id="PRO_5007511722" description="Cupin domain protein" evidence="1">
    <location>
        <begin position="21"/>
        <end position="176"/>
    </location>
</feature>
<name>A0A143PMH5_LUTPR</name>
<proteinExistence type="predicted"/>
<dbReference type="InterPro" id="IPR011051">
    <property type="entry name" value="RmlC_Cupin_sf"/>
</dbReference>
<keyword evidence="3" id="KW-1185">Reference proteome</keyword>
<dbReference type="STRING" id="1855912.LuPra_02630"/>
<accession>A0A143PMH5</accession>
<dbReference type="RefSeq" id="WP_157899116.1">
    <property type="nucleotide sequence ID" value="NZ_CP015136.1"/>
</dbReference>
<dbReference type="KEGG" id="abac:LuPra_02630"/>
<dbReference type="InterPro" id="IPR014710">
    <property type="entry name" value="RmlC-like_jellyroll"/>
</dbReference>
<reference evidence="3" key="2">
    <citation type="submission" date="2016-04" db="EMBL/GenBank/DDBJ databases">
        <title>First Complete Genome Sequence of a Subdivision 6 Acidobacterium.</title>
        <authorList>
            <person name="Huang S."/>
            <person name="Vieira S."/>
            <person name="Bunk B."/>
            <person name="Riedel T."/>
            <person name="Sproeer C."/>
            <person name="Overmann J."/>
        </authorList>
    </citation>
    <scope>NUCLEOTIDE SEQUENCE [LARGE SCALE GENOMIC DNA]</scope>
    <source>
        <strain evidence="3">DSM 100886 HEG_-6_39</strain>
    </source>
</reference>
<protein>
    <recommendedName>
        <fullName evidence="4">Cupin domain protein</fullName>
    </recommendedName>
</protein>
<dbReference type="SUPFAM" id="SSF51182">
    <property type="entry name" value="RmlC-like cupins"/>
    <property type="match status" value="1"/>
</dbReference>
<dbReference type="Gene3D" id="2.60.120.10">
    <property type="entry name" value="Jelly Rolls"/>
    <property type="match status" value="1"/>
</dbReference>
<dbReference type="OrthoDB" id="129561at2"/>
<reference evidence="2 3" key="1">
    <citation type="journal article" date="2016" name="Genome Announc.">
        <title>First Complete Genome Sequence of a Subdivision 6 Acidobacterium Strain.</title>
        <authorList>
            <person name="Huang S."/>
            <person name="Vieira S."/>
            <person name="Bunk B."/>
            <person name="Riedel T."/>
            <person name="Sproer C."/>
            <person name="Overmann J."/>
        </authorList>
    </citation>
    <scope>NUCLEOTIDE SEQUENCE [LARGE SCALE GENOMIC DNA]</scope>
    <source>
        <strain evidence="3">DSM 100886 HEG_-6_39</strain>
    </source>
</reference>
<dbReference type="AlphaFoldDB" id="A0A143PMH5"/>
<feature type="signal peptide" evidence="1">
    <location>
        <begin position="1"/>
        <end position="20"/>
    </location>
</feature>
<evidence type="ECO:0000313" key="3">
    <source>
        <dbReference type="Proteomes" id="UP000076079"/>
    </source>
</evidence>
<gene>
    <name evidence="2" type="ORF">LuPra_02630</name>
</gene>
<evidence type="ECO:0000313" key="2">
    <source>
        <dbReference type="EMBL" id="AMY09413.1"/>
    </source>
</evidence>
<dbReference type="Proteomes" id="UP000076079">
    <property type="component" value="Chromosome"/>
</dbReference>
<keyword evidence="1" id="KW-0732">Signal</keyword>
<evidence type="ECO:0008006" key="4">
    <source>
        <dbReference type="Google" id="ProtNLM"/>
    </source>
</evidence>